<keyword evidence="13 16" id="KW-0472">Membrane</keyword>
<feature type="transmembrane region" description="Helical" evidence="16">
    <location>
        <begin position="140"/>
        <end position="160"/>
    </location>
</feature>
<comment type="subcellular location">
    <subcellularLocation>
        <location evidence="1">Mitochondrion membrane</location>
        <topology evidence="1">Multi-pass membrane protein</topology>
    </subcellularLocation>
</comment>
<evidence type="ECO:0000256" key="8">
    <source>
        <dbReference type="ARBA" id="ARBA00022967"/>
    </source>
</evidence>
<evidence type="ECO:0000256" key="6">
    <source>
        <dbReference type="ARBA" id="ARBA00022660"/>
    </source>
</evidence>
<keyword evidence="8" id="KW-1278">Translocase</keyword>
<dbReference type="GO" id="GO:0031966">
    <property type="term" value="C:mitochondrial membrane"/>
    <property type="evidence" value="ECO:0007669"/>
    <property type="project" value="UniProtKB-SubCell"/>
</dbReference>
<evidence type="ECO:0000256" key="2">
    <source>
        <dbReference type="ARBA" id="ARBA00005698"/>
    </source>
</evidence>
<evidence type="ECO:0000256" key="7">
    <source>
        <dbReference type="ARBA" id="ARBA00022692"/>
    </source>
</evidence>
<geneLocation type="mitochondrion" evidence="17"/>
<evidence type="ECO:0000313" key="17">
    <source>
        <dbReference type="EMBL" id="AJK90918.1"/>
    </source>
</evidence>
<keyword evidence="6" id="KW-0679">Respiratory chain</keyword>
<keyword evidence="10 16" id="KW-1133">Transmembrane helix</keyword>
<protein>
    <recommendedName>
        <fullName evidence="4">NADH-ubiquinone oxidoreductase chain 6</fullName>
        <ecNumber evidence="3">7.1.1.2</ecNumber>
    </recommendedName>
    <alternativeName>
        <fullName evidence="14">NADH dehydrogenase subunit 6</fullName>
    </alternativeName>
</protein>
<feature type="transmembrane region" description="Helical" evidence="16">
    <location>
        <begin position="51"/>
        <end position="71"/>
    </location>
</feature>
<feature type="transmembrane region" description="Helical" evidence="16">
    <location>
        <begin position="83"/>
        <end position="101"/>
    </location>
</feature>
<evidence type="ECO:0000256" key="9">
    <source>
        <dbReference type="ARBA" id="ARBA00022982"/>
    </source>
</evidence>
<evidence type="ECO:0000256" key="16">
    <source>
        <dbReference type="SAM" id="Phobius"/>
    </source>
</evidence>
<dbReference type="InterPro" id="IPR050269">
    <property type="entry name" value="ComplexI_Subunit6"/>
</dbReference>
<evidence type="ECO:0000256" key="15">
    <source>
        <dbReference type="ARBA" id="ARBA00049551"/>
    </source>
</evidence>
<comment type="similarity">
    <text evidence="2">Belongs to the complex I subunit 6 family.</text>
</comment>
<evidence type="ECO:0000256" key="13">
    <source>
        <dbReference type="ARBA" id="ARBA00023136"/>
    </source>
</evidence>
<sequence>MFTFLIPLILFVSILFSQLNHPLSMGLTLFSQTILICLSAGYYSHSFWFSYILFLIFLGGMLVLFIYMTSLASNEMFNPSFNYLYFIFLLTLTLSFTLLFLDPLMIYSNFNLLSSSIMSMHKFNMTSLLVSTIYNYSPMFFTLFLINYLLLTLFVVVNVINPLSSPLRSNN</sequence>
<accession>A0A0C5AR28</accession>
<evidence type="ECO:0000256" key="3">
    <source>
        <dbReference type="ARBA" id="ARBA00012944"/>
    </source>
</evidence>
<dbReference type="PANTHER" id="PTHR11435">
    <property type="entry name" value="NADH UBIQUINONE OXIDOREDUCTASE SUBUNIT ND6"/>
    <property type="match status" value="1"/>
</dbReference>
<proteinExistence type="inferred from homology"/>
<evidence type="ECO:0000256" key="5">
    <source>
        <dbReference type="ARBA" id="ARBA00022448"/>
    </source>
</evidence>
<organism evidence="17">
    <name type="scientific">Austropotamobius pallipes</name>
    <name type="common">White-clawed crayfish</name>
    <name type="synonym">Astacus pallipes</name>
    <dbReference type="NCBI Taxonomy" id="94943"/>
    <lineage>
        <taxon>Eukaryota</taxon>
        <taxon>Metazoa</taxon>
        <taxon>Ecdysozoa</taxon>
        <taxon>Arthropoda</taxon>
        <taxon>Crustacea</taxon>
        <taxon>Multicrustacea</taxon>
        <taxon>Malacostraca</taxon>
        <taxon>Eumalacostraca</taxon>
        <taxon>Eucarida</taxon>
        <taxon>Decapoda</taxon>
        <taxon>Pleocyemata</taxon>
        <taxon>Astacidea</taxon>
        <taxon>Astacoidea</taxon>
        <taxon>Astacidae</taxon>
        <taxon>Austropotamobius</taxon>
    </lineage>
</organism>
<comment type="catalytic activity">
    <reaction evidence="15">
        <text>a ubiquinone + NADH + 5 H(+)(in) = a ubiquinol + NAD(+) + 4 H(+)(out)</text>
        <dbReference type="Rhea" id="RHEA:29091"/>
        <dbReference type="Rhea" id="RHEA-COMP:9565"/>
        <dbReference type="Rhea" id="RHEA-COMP:9566"/>
        <dbReference type="ChEBI" id="CHEBI:15378"/>
        <dbReference type="ChEBI" id="CHEBI:16389"/>
        <dbReference type="ChEBI" id="CHEBI:17976"/>
        <dbReference type="ChEBI" id="CHEBI:57540"/>
        <dbReference type="ChEBI" id="CHEBI:57945"/>
        <dbReference type="EC" id="7.1.1.2"/>
    </reaction>
</comment>
<keyword evidence="9" id="KW-0249">Electron transport</keyword>
<evidence type="ECO:0000256" key="14">
    <source>
        <dbReference type="ARBA" id="ARBA00031019"/>
    </source>
</evidence>
<dbReference type="PANTHER" id="PTHR11435:SF1">
    <property type="entry name" value="NADH-UBIQUINONE OXIDOREDUCTASE CHAIN 6"/>
    <property type="match status" value="1"/>
</dbReference>
<keyword evidence="11" id="KW-0520">NAD</keyword>
<keyword evidence="5" id="KW-0813">Transport</keyword>
<evidence type="ECO:0000256" key="10">
    <source>
        <dbReference type="ARBA" id="ARBA00022989"/>
    </source>
</evidence>
<evidence type="ECO:0000256" key="4">
    <source>
        <dbReference type="ARBA" id="ARBA00021095"/>
    </source>
</evidence>
<dbReference type="EMBL" id="KP205430">
    <property type="protein sequence ID" value="AJK90918.1"/>
    <property type="molecule type" value="Genomic_DNA"/>
</dbReference>
<dbReference type="EC" id="7.1.1.2" evidence="3"/>
<gene>
    <name evidence="17" type="primary">nad6</name>
</gene>
<dbReference type="AlphaFoldDB" id="A0A0C5AR28"/>
<keyword evidence="12 17" id="KW-0496">Mitochondrion</keyword>
<evidence type="ECO:0000256" key="1">
    <source>
        <dbReference type="ARBA" id="ARBA00004225"/>
    </source>
</evidence>
<evidence type="ECO:0000256" key="12">
    <source>
        <dbReference type="ARBA" id="ARBA00023128"/>
    </source>
</evidence>
<evidence type="ECO:0000256" key="11">
    <source>
        <dbReference type="ARBA" id="ARBA00023027"/>
    </source>
</evidence>
<dbReference type="GO" id="GO:0008137">
    <property type="term" value="F:NADH dehydrogenase (ubiquinone) activity"/>
    <property type="evidence" value="ECO:0007669"/>
    <property type="project" value="UniProtKB-EC"/>
</dbReference>
<name>A0A0C5AR28_AUSPA</name>
<reference evidence="17" key="1">
    <citation type="submission" date="2014-11" db="EMBL/GenBank/DDBJ databases">
        <title>The complete mitogenome of the endangered European freshwater crayfish, Austropotamobius pallipes.</title>
        <authorList>
            <person name="Gan H.M."/>
            <person name="Lee Y.P."/>
            <person name="Grandjean F."/>
            <person name="Austin C.M."/>
        </authorList>
    </citation>
    <scope>NUCLEOTIDE SEQUENCE</scope>
</reference>
<keyword evidence="7 16" id="KW-0812">Transmembrane</keyword>